<gene>
    <name evidence="2" type="ORF">PCOR1329_LOCUS73294</name>
</gene>
<sequence>MSCGDCRCPEGSSIPHVAATGALIAVGFLTFGLAVGSIIGFLAGRLLPALACPRRSAGAGAQGPAPPAREPTGVAAALPDVPHLPTSVLGEDFAAEARAQAAAVRERRAAVALRPGVAGPAAQPELAHALTAAGVSEGDFIAVKYNVAGAALWHERCVLLISSQPPHSFTGFTPDGDCYEEDLMPGGTSRPGPRSRVVLRAVVCRLIWRDNEYTDFVLFLSCTPSWLHGRRPLPV</sequence>
<dbReference type="Proteomes" id="UP001189429">
    <property type="component" value="Unassembled WGS sequence"/>
</dbReference>
<keyword evidence="3" id="KW-1185">Reference proteome</keyword>
<keyword evidence="1" id="KW-0812">Transmembrane</keyword>
<accession>A0ABN9X7Q6</accession>
<name>A0ABN9X7Q6_9DINO</name>
<proteinExistence type="predicted"/>
<evidence type="ECO:0000313" key="3">
    <source>
        <dbReference type="Proteomes" id="UP001189429"/>
    </source>
</evidence>
<comment type="caution">
    <text evidence="2">The sequence shown here is derived from an EMBL/GenBank/DDBJ whole genome shotgun (WGS) entry which is preliminary data.</text>
</comment>
<organism evidence="2 3">
    <name type="scientific">Prorocentrum cordatum</name>
    <dbReference type="NCBI Taxonomy" id="2364126"/>
    <lineage>
        <taxon>Eukaryota</taxon>
        <taxon>Sar</taxon>
        <taxon>Alveolata</taxon>
        <taxon>Dinophyceae</taxon>
        <taxon>Prorocentrales</taxon>
        <taxon>Prorocentraceae</taxon>
        <taxon>Prorocentrum</taxon>
    </lineage>
</organism>
<feature type="transmembrane region" description="Helical" evidence="1">
    <location>
        <begin position="22"/>
        <end position="47"/>
    </location>
</feature>
<evidence type="ECO:0000256" key="1">
    <source>
        <dbReference type="SAM" id="Phobius"/>
    </source>
</evidence>
<reference evidence="2" key="1">
    <citation type="submission" date="2023-10" db="EMBL/GenBank/DDBJ databases">
        <authorList>
            <person name="Chen Y."/>
            <person name="Shah S."/>
            <person name="Dougan E. K."/>
            <person name="Thang M."/>
            <person name="Chan C."/>
        </authorList>
    </citation>
    <scope>NUCLEOTIDE SEQUENCE [LARGE SCALE GENOMIC DNA]</scope>
</reference>
<keyword evidence="1" id="KW-1133">Transmembrane helix</keyword>
<dbReference type="EMBL" id="CAUYUJ010019859">
    <property type="protein sequence ID" value="CAK0894199.1"/>
    <property type="molecule type" value="Genomic_DNA"/>
</dbReference>
<protein>
    <submittedName>
        <fullName evidence="2">Uncharacterized protein</fullName>
    </submittedName>
</protein>
<keyword evidence="1" id="KW-0472">Membrane</keyword>
<evidence type="ECO:0000313" key="2">
    <source>
        <dbReference type="EMBL" id="CAK0894199.1"/>
    </source>
</evidence>